<reference evidence="1" key="1">
    <citation type="submission" date="2019-05" db="EMBL/GenBank/DDBJ databases">
        <title>Revised genome assembly of Burkholderiaceae (previously Ralstonia) sp. PBA.</title>
        <authorList>
            <person name="Gan H.M."/>
        </authorList>
    </citation>
    <scope>NUCLEOTIDE SEQUENCE</scope>
    <source>
        <strain evidence="1">PBA</strain>
    </source>
</reference>
<keyword evidence="2" id="KW-1185">Reference proteome</keyword>
<sequence length="232" mass="24974">MMLPTDSGTRRHSRIWLETTLEVPEIGNCPDARAVQAVLDWVNAGRPLVGRSRMAGDALTGMPLGLALPPVAGTRPRIACCVPMTAVQRVAPPLSLGEVLPVLPMSMQPVARELVHYATGMGMPLGVYGSAFWQHTAGDGYLHADSDLDLLAAPCDGIQACQWLAQLVHCETVAPFRLDGEIRLPDGATVNWRELAGEASRLLVRTDAGPVLRSRAEVWATWDTAAQAELRP</sequence>
<dbReference type="Proteomes" id="UP000004277">
    <property type="component" value="Unassembled WGS sequence"/>
</dbReference>
<accession>A0ACD3SK67</accession>
<dbReference type="EMBL" id="AKCV02000026">
    <property type="protein sequence ID" value="TMS56588.1"/>
    <property type="molecule type" value="Genomic_DNA"/>
</dbReference>
<gene>
    <name evidence="1" type="primary">mdcG</name>
    <name evidence="1" type="ORF">MW7_016010</name>
</gene>
<comment type="caution">
    <text evidence="1">The sequence shown here is derived from an EMBL/GenBank/DDBJ whole genome shotgun (WGS) entry which is preliminary data.</text>
</comment>
<evidence type="ECO:0000313" key="2">
    <source>
        <dbReference type="Proteomes" id="UP000004277"/>
    </source>
</evidence>
<protein>
    <submittedName>
        <fullName evidence="1">Malonate decarboxylase holo-[acyl-carrier-protein] synthase</fullName>
    </submittedName>
</protein>
<name>A0ACD3SK67_9BURK</name>
<proteinExistence type="predicted"/>
<organism evidence="1 2">
    <name type="scientific">Imbroritus primus</name>
    <dbReference type="NCBI Taxonomy" id="3058603"/>
    <lineage>
        <taxon>Bacteria</taxon>
        <taxon>Pseudomonadati</taxon>
        <taxon>Pseudomonadota</taxon>
        <taxon>Betaproteobacteria</taxon>
        <taxon>Burkholderiales</taxon>
        <taxon>Burkholderiaceae</taxon>
        <taxon>Imbroritus</taxon>
    </lineage>
</organism>
<evidence type="ECO:0000313" key="1">
    <source>
        <dbReference type="EMBL" id="TMS56588.1"/>
    </source>
</evidence>